<dbReference type="Gramene" id="TraesLDM4A03G02015340.1">
    <property type="protein sequence ID" value="TraesLDM4A03G02015340.1"/>
    <property type="gene ID" value="TraesLDM4A03G02015340"/>
</dbReference>
<dbReference type="Pfam" id="PF00646">
    <property type="entry name" value="F-box"/>
    <property type="match status" value="1"/>
</dbReference>
<dbReference type="Gramene" id="TraesSTA4A03G02012620.1">
    <property type="protein sequence ID" value="TraesSTA4A03G02012620.1"/>
    <property type="gene ID" value="TraesSTA4A03G02012620"/>
</dbReference>
<dbReference type="Gramene" id="TraesLAC4A03G01970120.1">
    <property type="protein sequence ID" value="TraesLAC4A03G01970120.1"/>
    <property type="gene ID" value="TraesLAC4A03G01970120"/>
</dbReference>
<dbReference type="Proteomes" id="UP000019116">
    <property type="component" value="Chromosome 4A"/>
</dbReference>
<dbReference type="InterPro" id="IPR053781">
    <property type="entry name" value="F-box_AtFBL13-like"/>
</dbReference>
<accession>A0A3B6HR97</accession>
<evidence type="ECO:0000313" key="2">
    <source>
        <dbReference type="EnsemblPlants" id="TraesCS4A02G038900.1"/>
    </source>
</evidence>
<dbReference type="PROSITE" id="PS50181">
    <property type="entry name" value="FBOX"/>
    <property type="match status" value="1"/>
</dbReference>
<name>A0A3B6HR97_WHEAT</name>
<feature type="domain" description="F-box" evidence="1">
    <location>
        <begin position="2"/>
        <end position="48"/>
    </location>
</feature>
<dbReference type="Gramene" id="TraesNOR4A03G02043400.1">
    <property type="protein sequence ID" value="TraesNOR4A03G02043400.1"/>
    <property type="gene ID" value="TraesNOR4A03G02043400"/>
</dbReference>
<dbReference type="InterPro" id="IPR001810">
    <property type="entry name" value="F-box_dom"/>
</dbReference>
<dbReference type="Gramene" id="TraesCLE_scaffold_022649_01G000200.1">
    <property type="protein sequence ID" value="TraesCLE_scaffold_022649_01G000200.1"/>
    <property type="gene ID" value="TraesCLE_scaffold_022649_01G000200"/>
</dbReference>
<evidence type="ECO:0000259" key="1">
    <source>
        <dbReference type="PROSITE" id="PS50181"/>
    </source>
</evidence>
<reference evidence="2" key="1">
    <citation type="submission" date="2018-08" db="EMBL/GenBank/DDBJ databases">
        <authorList>
            <person name="Rossello M."/>
        </authorList>
    </citation>
    <scope>NUCLEOTIDE SEQUENCE [LARGE SCALE GENOMIC DNA]</scope>
    <source>
        <strain evidence="2">cv. Chinese Spring</strain>
    </source>
</reference>
<reference evidence="2" key="2">
    <citation type="submission" date="2018-10" db="UniProtKB">
        <authorList>
            <consortium name="EnsemblPlants"/>
        </authorList>
    </citation>
    <scope>IDENTIFICATION</scope>
</reference>
<organism evidence="2">
    <name type="scientific">Triticum aestivum</name>
    <name type="common">Wheat</name>
    <dbReference type="NCBI Taxonomy" id="4565"/>
    <lineage>
        <taxon>Eukaryota</taxon>
        <taxon>Viridiplantae</taxon>
        <taxon>Streptophyta</taxon>
        <taxon>Embryophyta</taxon>
        <taxon>Tracheophyta</taxon>
        <taxon>Spermatophyta</taxon>
        <taxon>Magnoliopsida</taxon>
        <taxon>Liliopsida</taxon>
        <taxon>Poales</taxon>
        <taxon>Poaceae</taxon>
        <taxon>BOP clade</taxon>
        <taxon>Pooideae</taxon>
        <taxon>Triticodae</taxon>
        <taxon>Triticeae</taxon>
        <taxon>Triticinae</taxon>
        <taxon>Triticum</taxon>
    </lineage>
</organism>
<dbReference type="CDD" id="cd22160">
    <property type="entry name" value="F-box_AtFBL13-like"/>
    <property type="match status" value="1"/>
</dbReference>
<dbReference type="Gramene" id="TraesPARA_EIv1.0_1298780.1">
    <property type="protein sequence ID" value="TraesPARA_EIv1.0_1298780.1.CDS"/>
    <property type="gene ID" value="TraesPARA_EIv1.0_1298780"/>
</dbReference>
<dbReference type="SMART" id="SM00256">
    <property type="entry name" value="FBOX"/>
    <property type="match status" value="1"/>
</dbReference>
<dbReference type="Gramene" id="TraesWEE_scaffold_033097_01G000100.1">
    <property type="protein sequence ID" value="TraesWEE_scaffold_033097_01G000100.1"/>
    <property type="gene ID" value="TraesWEE_scaffold_033097_01G000100"/>
</dbReference>
<dbReference type="Gramene" id="TraesJAG4A03G02023720.1">
    <property type="protein sequence ID" value="TraesJAG4A03G02023720.1"/>
    <property type="gene ID" value="TraesJAG4A03G02023720"/>
</dbReference>
<dbReference type="EnsemblPlants" id="TraesCS4A02G038900.1">
    <property type="protein sequence ID" value="TraesCS4A02G038900.1"/>
    <property type="gene ID" value="TraesCS4A02G038900"/>
</dbReference>
<dbReference type="InterPro" id="IPR053197">
    <property type="entry name" value="F-box_SCFL_complex_component"/>
</dbReference>
<dbReference type="STRING" id="4565.A0A3B6HR97"/>
<keyword evidence="3" id="KW-1185">Reference proteome</keyword>
<proteinExistence type="predicted"/>
<dbReference type="PANTHER" id="PTHR34223:SF110">
    <property type="entry name" value="GENOME ASSEMBLY, CHROMOSOME: II"/>
    <property type="match status" value="1"/>
</dbReference>
<evidence type="ECO:0000313" key="3">
    <source>
        <dbReference type="Proteomes" id="UP000019116"/>
    </source>
</evidence>
<dbReference type="Gramene" id="TraesROB_scaffold_032149_01G000200.1">
    <property type="protein sequence ID" value="TraesROB_scaffold_032149_01G000200.1"/>
    <property type="gene ID" value="TraesROB_scaffold_032149_01G000200"/>
</dbReference>
<protein>
    <recommendedName>
        <fullName evidence="1">F-box domain-containing protein</fullName>
    </recommendedName>
</protein>
<dbReference type="Gramene" id="TraesJUL4A03G02035320.1">
    <property type="protein sequence ID" value="TraesJUL4A03G02035320.1"/>
    <property type="gene ID" value="TraesJUL4A03G02035320"/>
</dbReference>
<dbReference type="PANTHER" id="PTHR34223">
    <property type="entry name" value="OS11G0201299 PROTEIN"/>
    <property type="match status" value="1"/>
</dbReference>
<dbReference type="AlphaFoldDB" id="A0A3B6HR97"/>
<dbReference type="OrthoDB" id="683255at2759"/>
<dbReference type="OMA" id="NDWIQCA"/>
<dbReference type="Gene3D" id="1.20.1280.50">
    <property type="match status" value="1"/>
</dbReference>
<dbReference type="Gramene" id="TraesCS4A03G0075300.1">
    <property type="protein sequence ID" value="TraesCS4A03G0075300.1.CDS"/>
    <property type="gene ID" value="TraesCS4A03G0075300"/>
</dbReference>
<dbReference type="Gramene" id="TraesCS4A02G038900.1">
    <property type="protein sequence ID" value="TraesCS4A02G038900.1"/>
    <property type="gene ID" value="TraesCS4A02G038900"/>
</dbReference>
<dbReference type="SUPFAM" id="SSF81383">
    <property type="entry name" value="F-box domain"/>
    <property type="match status" value="1"/>
</dbReference>
<dbReference type="Gramene" id="TraesARI4A03G02052250.1">
    <property type="protein sequence ID" value="TraesARI4A03G02052250.1"/>
    <property type="gene ID" value="TraesARI4A03G02052250"/>
</dbReference>
<dbReference type="Gramene" id="TraesCAD_scaffold_034158_01G000100.1">
    <property type="protein sequence ID" value="TraesCAD_scaffold_034158_01G000100.1"/>
    <property type="gene ID" value="TraesCAD_scaffold_034158_01G000100"/>
</dbReference>
<dbReference type="InterPro" id="IPR036047">
    <property type="entry name" value="F-box-like_dom_sf"/>
</dbReference>
<sequence length="427" mass="48761">MADCISTLPDDLLHHVLSFLPAHDAVRTCRLARRWRHLWKSARALRVTGKGCTNEWFVNFVDSLLLLRDPSERLDSFELDLNYGDDFDSKDFDFDSKVFLPVPANEEDVNRWFRLVLLCRPRVLLALRTDYRLSLANVPLISQHLTRLELRRLYVHSSTLDFSGCPALLRLRMEDCTICGNISSPFLKHLSTIYSSFRAGAFRARVYLPNLVSLELDGFYGRTPVPIESMSLLTSAIVRINTCLDCCRKNDYGGCDDRQCHGCYESESGAHDRRGESVLLKGLSQVASLELWVHPQVVCMLACTCFFGLWDLKLCPTFSKLKTLLLSNWCPGIAGDLNILNCFLKHSPILEKLTIQLSEEPKVPVKIQRSYTPSKQSFAFTHLKIVEIKCDKVDGWAHKVLDILSTFNIPLEKVTIQRGNKNFWILM</sequence>
<dbReference type="Gramene" id="TraesMAC4A03G02016150.1">
    <property type="protein sequence ID" value="TraesMAC4A03G02016150.1"/>
    <property type="gene ID" value="TraesMAC4A03G02016150"/>
</dbReference>
<dbReference type="Gramene" id="TraesSYM4A03G02042230.1">
    <property type="protein sequence ID" value="TraesSYM4A03G02042230.1"/>
    <property type="gene ID" value="TraesSYM4A03G02042230"/>
</dbReference>